<gene>
    <name evidence="2" type="ORF">ATANTOWER_005392</name>
</gene>
<keyword evidence="3" id="KW-1185">Reference proteome</keyword>
<dbReference type="Proteomes" id="UP001345963">
    <property type="component" value="Unassembled WGS sequence"/>
</dbReference>
<proteinExistence type="predicted"/>
<accession>A0ABU7B654</accession>
<evidence type="ECO:0000313" key="3">
    <source>
        <dbReference type="Proteomes" id="UP001345963"/>
    </source>
</evidence>
<comment type="caution">
    <text evidence="2">The sequence shown here is derived from an EMBL/GenBank/DDBJ whole genome shotgun (WGS) entry which is preliminary data.</text>
</comment>
<sequence>MWTPMSWFSKEPLRPETEQLPVDSDSITHEVGTSKGDRDLVHQSCQITAKGNQDLQRIFFPRFKLKRLVRPQYGLRGSTNPSCMWRRNTQRMLGAMPQ</sequence>
<reference evidence="2 3" key="1">
    <citation type="submission" date="2021-07" db="EMBL/GenBank/DDBJ databases">
        <authorList>
            <person name="Palmer J.M."/>
        </authorList>
    </citation>
    <scope>NUCLEOTIDE SEQUENCE [LARGE SCALE GENOMIC DNA]</scope>
    <source>
        <strain evidence="2 3">AT_MEX2019</strain>
        <tissue evidence="2">Muscle</tissue>
    </source>
</reference>
<evidence type="ECO:0000313" key="2">
    <source>
        <dbReference type="EMBL" id="MED6245600.1"/>
    </source>
</evidence>
<protein>
    <submittedName>
        <fullName evidence="2">Uncharacterized protein</fullName>
    </submittedName>
</protein>
<dbReference type="EMBL" id="JAHUTI010040938">
    <property type="protein sequence ID" value="MED6245600.1"/>
    <property type="molecule type" value="Genomic_DNA"/>
</dbReference>
<evidence type="ECO:0000256" key="1">
    <source>
        <dbReference type="SAM" id="MobiDB-lite"/>
    </source>
</evidence>
<organism evidence="2 3">
    <name type="scientific">Ataeniobius toweri</name>
    <dbReference type="NCBI Taxonomy" id="208326"/>
    <lineage>
        <taxon>Eukaryota</taxon>
        <taxon>Metazoa</taxon>
        <taxon>Chordata</taxon>
        <taxon>Craniata</taxon>
        <taxon>Vertebrata</taxon>
        <taxon>Euteleostomi</taxon>
        <taxon>Actinopterygii</taxon>
        <taxon>Neopterygii</taxon>
        <taxon>Teleostei</taxon>
        <taxon>Neoteleostei</taxon>
        <taxon>Acanthomorphata</taxon>
        <taxon>Ovalentaria</taxon>
        <taxon>Atherinomorphae</taxon>
        <taxon>Cyprinodontiformes</taxon>
        <taxon>Goodeidae</taxon>
        <taxon>Ataeniobius</taxon>
    </lineage>
</organism>
<feature type="region of interest" description="Disordered" evidence="1">
    <location>
        <begin position="1"/>
        <end position="37"/>
    </location>
</feature>
<name>A0ABU7B654_9TELE</name>